<feature type="region of interest" description="Disordered" evidence="4">
    <location>
        <begin position="617"/>
        <end position="696"/>
    </location>
</feature>
<dbReference type="PANTHER" id="PTHR46458">
    <property type="entry name" value="BLR2807 PROTEIN"/>
    <property type="match status" value="1"/>
</dbReference>
<dbReference type="GO" id="GO:0019825">
    <property type="term" value="F:oxygen binding"/>
    <property type="evidence" value="ECO:0007669"/>
    <property type="project" value="InterPro"/>
</dbReference>
<feature type="compositionally biased region" description="Polar residues" evidence="4">
    <location>
        <begin position="527"/>
        <end position="542"/>
    </location>
</feature>
<dbReference type="InterPro" id="IPR012292">
    <property type="entry name" value="Globin/Proto"/>
</dbReference>
<feature type="compositionally biased region" description="Polar residues" evidence="4">
    <location>
        <begin position="687"/>
        <end position="696"/>
    </location>
</feature>
<dbReference type="InterPro" id="IPR050532">
    <property type="entry name" value="Globin-like_OT"/>
</dbReference>
<feature type="region of interest" description="Disordered" evidence="4">
    <location>
        <begin position="1"/>
        <end position="70"/>
    </location>
</feature>
<reference evidence="5" key="1">
    <citation type="submission" date="2022-01" db="EMBL/GenBank/DDBJ databases">
        <title>Genome Sequence Resource for Two Populations of Ditylenchus destructor, the Migratory Endoparasitic Phytonematode.</title>
        <authorList>
            <person name="Zhang H."/>
            <person name="Lin R."/>
            <person name="Xie B."/>
        </authorList>
    </citation>
    <scope>NUCLEOTIDE SEQUENCE</scope>
    <source>
        <strain evidence="5">BazhouSP</strain>
    </source>
</reference>
<feature type="compositionally biased region" description="Low complexity" evidence="4">
    <location>
        <begin position="43"/>
        <end position="68"/>
    </location>
</feature>
<dbReference type="PANTHER" id="PTHR46458:SF18">
    <property type="entry name" value="GLOBIN DOMAIN-CONTAINING PROTEIN"/>
    <property type="match status" value="1"/>
</dbReference>
<keyword evidence="6" id="KW-1185">Reference proteome</keyword>
<dbReference type="AlphaFoldDB" id="A0AAD4NE34"/>
<feature type="region of interest" description="Disordered" evidence="4">
    <location>
        <begin position="151"/>
        <end position="178"/>
    </location>
</feature>
<feature type="compositionally biased region" description="Low complexity" evidence="4">
    <location>
        <begin position="667"/>
        <end position="686"/>
    </location>
</feature>
<feature type="compositionally biased region" description="Polar residues" evidence="4">
    <location>
        <begin position="164"/>
        <end position="174"/>
    </location>
</feature>
<dbReference type="InterPro" id="IPR044399">
    <property type="entry name" value="Mb-like_M"/>
</dbReference>
<dbReference type="CDD" id="cd01040">
    <property type="entry name" value="Mb-like"/>
    <property type="match status" value="1"/>
</dbReference>
<sequence>MWTLSPDSAPNQPSSYYYEGEPGRRASDSENDRHNRLSNYIMARSSPSSPTRSPSATPTTHSTAGTPRIARRHRIYSLAISNNCHAQMGENSAKSMGWLKRSGILGRPTTKQLGTLHDLVLAIGGQNIAPASPNISCASSTAVMTNSYTHSSDYNEKAVRQKTESSLPDNSNGGQLLEPGYPAGVMSPLGNIRRTSSMPSVGVDVSTGERLRHYNYDVKLSKLQKRALRFTWQRLHTRNGGKRVENVFEEVFDRLMKAMPVMRDMFTTRIFLSAISKPMTDMSVQTNTAHNPPGGGPLSPSCMTSSTGSTATLRDHARLIVRMIDIVIKNLDTDDRRRTDTGSELDPILVGRAHASLRPYGFVSALWEKMGETIIDVVLSQEAVRDLPGAGQAWVVLTACLVDQLRAGFETCREQQRQLPSSGCPFHYAFSTQAKQQGKSVLQQQELNHQLELEQFEAATAVPEVEHKRIMPATPQYQHASPMVQRNSSNSVTSSPSYSPFGSSTALNNSFHPNPQQQYAHRASWCPPSSSPMAYQPNSINKLPNRPPVESNSAETQNATDRLLNRARSGSNSSRLSAVLAQEYGDESAMSSQGGSRRNSSAEVLLMLNSAAGGSGVGLLRGRHSHHGGVSGSSGSSRRSTPERQRMFGRRQQPTPPISSGMVTLAQQESFTSHGSSSQHSVIGGQLQSAAQTPTT</sequence>
<protein>
    <submittedName>
        <fullName evidence="5">Globin-like protein 9</fullName>
    </submittedName>
</protein>
<feature type="compositionally biased region" description="Basic and acidic residues" evidence="4">
    <location>
        <begin position="21"/>
        <end position="35"/>
    </location>
</feature>
<feature type="region of interest" description="Disordered" evidence="4">
    <location>
        <begin position="475"/>
        <end position="559"/>
    </location>
</feature>
<keyword evidence="1" id="KW-0349">Heme</keyword>
<feature type="compositionally biased region" description="Polar residues" evidence="4">
    <location>
        <begin position="505"/>
        <end position="519"/>
    </location>
</feature>
<organism evidence="5 6">
    <name type="scientific">Ditylenchus destructor</name>
    <dbReference type="NCBI Taxonomy" id="166010"/>
    <lineage>
        <taxon>Eukaryota</taxon>
        <taxon>Metazoa</taxon>
        <taxon>Ecdysozoa</taxon>
        <taxon>Nematoda</taxon>
        <taxon>Chromadorea</taxon>
        <taxon>Rhabditida</taxon>
        <taxon>Tylenchina</taxon>
        <taxon>Tylenchomorpha</taxon>
        <taxon>Sphaerularioidea</taxon>
        <taxon>Anguinidae</taxon>
        <taxon>Anguininae</taxon>
        <taxon>Ditylenchus</taxon>
    </lineage>
</organism>
<feature type="region of interest" description="Disordered" evidence="4">
    <location>
        <begin position="285"/>
        <end position="307"/>
    </location>
</feature>
<comment type="caution">
    <text evidence="5">The sequence shown here is derived from an EMBL/GenBank/DDBJ whole genome shotgun (WGS) entry which is preliminary data.</text>
</comment>
<evidence type="ECO:0000256" key="2">
    <source>
        <dbReference type="ARBA" id="ARBA00022723"/>
    </source>
</evidence>
<feature type="compositionally biased region" description="Low complexity" evidence="4">
    <location>
        <begin position="488"/>
        <end position="504"/>
    </location>
</feature>
<dbReference type="GO" id="GO:0046872">
    <property type="term" value="F:metal ion binding"/>
    <property type="evidence" value="ECO:0007669"/>
    <property type="project" value="UniProtKB-KW"/>
</dbReference>
<proteinExistence type="predicted"/>
<dbReference type="Proteomes" id="UP001201812">
    <property type="component" value="Unassembled WGS sequence"/>
</dbReference>
<feature type="compositionally biased region" description="Basic and acidic residues" evidence="4">
    <location>
        <begin position="153"/>
        <end position="163"/>
    </location>
</feature>
<name>A0AAD4NE34_9BILA</name>
<feature type="compositionally biased region" description="Polar residues" evidence="4">
    <location>
        <begin position="475"/>
        <end position="487"/>
    </location>
</feature>
<gene>
    <name evidence="5" type="ORF">DdX_03674</name>
</gene>
<evidence type="ECO:0000313" key="5">
    <source>
        <dbReference type="EMBL" id="KAI1723513.1"/>
    </source>
</evidence>
<evidence type="ECO:0000256" key="4">
    <source>
        <dbReference type="SAM" id="MobiDB-lite"/>
    </source>
</evidence>
<evidence type="ECO:0000256" key="3">
    <source>
        <dbReference type="ARBA" id="ARBA00023004"/>
    </source>
</evidence>
<dbReference type="InterPro" id="IPR009050">
    <property type="entry name" value="Globin-like_sf"/>
</dbReference>
<feature type="compositionally biased region" description="Polar residues" evidence="4">
    <location>
        <begin position="550"/>
        <end position="559"/>
    </location>
</feature>
<evidence type="ECO:0000256" key="1">
    <source>
        <dbReference type="ARBA" id="ARBA00022617"/>
    </source>
</evidence>
<dbReference type="EMBL" id="JAKKPZ010000003">
    <property type="protein sequence ID" value="KAI1723513.1"/>
    <property type="molecule type" value="Genomic_DNA"/>
</dbReference>
<dbReference type="Gene3D" id="1.10.490.10">
    <property type="entry name" value="Globins"/>
    <property type="match status" value="1"/>
</dbReference>
<keyword evidence="3" id="KW-0408">Iron</keyword>
<accession>A0AAD4NE34</accession>
<dbReference type="SUPFAM" id="SSF46458">
    <property type="entry name" value="Globin-like"/>
    <property type="match status" value="1"/>
</dbReference>
<evidence type="ECO:0000313" key="6">
    <source>
        <dbReference type="Proteomes" id="UP001201812"/>
    </source>
</evidence>
<dbReference type="GO" id="GO:0020037">
    <property type="term" value="F:heme binding"/>
    <property type="evidence" value="ECO:0007669"/>
    <property type="project" value="InterPro"/>
</dbReference>
<feature type="compositionally biased region" description="Polar residues" evidence="4">
    <location>
        <begin position="1"/>
        <end position="15"/>
    </location>
</feature>
<keyword evidence="2" id="KW-0479">Metal-binding</keyword>